<dbReference type="OrthoDB" id="598065at2"/>
<feature type="domain" description="Rhodanese" evidence="1">
    <location>
        <begin position="45"/>
        <end position="136"/>
    </location>
</feature>
<proteinExistence type="predicted"/>
<dbReference type="SUPFAM" id="SSF52821">
    <property type="entry name" value="Rhodanese/Cell cycle control phosphatase"/>
    <property type="match status" value="1"/>
</dbReference>
<dbReference type="NCBIfam" id="NF045521">
    <property type="entry name" value="rhoda_near_glyco"/>
    <property type="match status" value="1"/>
</dbReference>
<dbReference type="RefSeq" id="WP_120199621.1">
    <property type="nucleotide sequence ID" value="NZ_RAQJ01000001.1"/>
</dbReference>
<dbReference type="GO" id="GO:0016740">
    <property type="term" value="F:transferase activity"/>
    <property type="evidence" value="ECO:0007669"/>
    <property type="project" value="UniProtKB-KW"/>
</dbReference>
<evidence type="ECO:0000313" key="3">
    <source>
        <dbReference type="Proteomes" id="UP000284892"/>
    </source>
</evidence>
<protein>
    <submittedName>
        <fullName evidence="2">Rhodanese-related sulfurtransferase</fullName>
    </submittedName>
</protein>
<dbReference type="SMART" id="SM00450">
    <property type="entry name" value="RHOD"/>
    <property type="match status" value="1"/>
</dbReference>
<reference evidence="2 3" key="1">
    <citation type="submission" date="2018-09" db="EMBL/GenBank/DDBJ databases">
        <title>Genomic Encyclopedia of Archaeal and Bacterial Type Strains, Phase II (KMG-II): from individual species to whole genera.</title>
        <authorList>
            <person name="Goeker M."/>
        </authorList>
    </citation>
    <scope>NUCLEOTIDE SEQUENCE [LARGE SCALE GENOMIC DNA]</scope>
    <source>
        <strain evidence="2 3">DSM 26283</strain>
    </source>
</reference>
<dbReference type="Pfam" id="PF00581">
    <property type="entry name" value="Rhodanese"/>
    <property type="match status" value="1"/>
</dbReference>
<comment type="caution">
    <text evidence="2">The sequence shown here is derived from an EMBL/GenBank/DDBJ whole genome shotgun (WGS) entry which is preliminary data.</text>
</comment>
<dbReference type="CDD" id="cd00158">
    <property type="entry name" value="RHOD"/>
    <property type="match status" value="1"/>
</dbReference>
<dbReference type="InterPro" id="IPR052367">
    <property type="entry name" value="Thiosulfate_ST/Rhodanese-like"/>
</dbReference>
<dbReference type="AlphaFoldDB" id="A0A420DW13"/>
<accession>A0A420DW13</accession>
<dbReference type="PROSITE" id="PS50206">
    <property type="entry name" value="RHODANESE_3"/>
    <property type="match status" value="1"/>
</dbReference>
<keyword evidence="3" id="KW-1185">Reference proteome</keyword>
<evidence type="ECO:0000313" key="2">
    <source>
        <dbReference type="EMBL" id="RKE98405.1"/>
    </source>
</evidence>
<dbReference type="Gene3D" id="3.40.250.10">
    <property type="entry name" value="Rhodanese-like domain"/>
    <property type="match status" value="1"/>
</dbReference>
<dbReference type="PANTHER" id="PTHR45431:SF3">
    <property type="entry name" value="RHODANESE-LIKE DOMAIN-CONTAINING PROTEIN 15, CHLOROPLASTIC"/>
    <property type="match status" value="1"/>
</dbReference>
<keyword evidence="2" id="KW-0808">Transferase</keyword>
<dbReference type="InterPro" id="IPR001763">
    <property type="entry name" value="Rhodanese-like_dom"/>
</dbReference>
<dbReference type="InterPro" id="IPR036873">
    <property type="entry name" value="Rhodanese-like_dom_sf"/>
</dbReference>
<organism evidence="2 3">
    <name type="scientific">Ichthyenterobacterium magnum</name>
    <dbReference type="NCBI Taxonomy" id="1230530"/>
    <lineage>
        <taxon>Bacteria</taxon>
        <taxon>Pseudomonadati</taxon>
        <taxon>Bacteroidota</taxon>
        <taxon>Flavobacteriia</taxon>
        <taxon>Flavobacteriales</taxon>
        <taxon>Flavobacteriaceae</taxon>
        <taxon>Ichthyenterobacterium</taxon>
    </lineage>
</organism>
<sequence length="164" mass="19130">MKKILLYFLVSFSTFGFSQESLSELLKEFNEESIPYITVQELVVPKTKVILLDAREENEFNASHLKDAIFVGYDNFEIETVTNFIKDKSTKIVVYCSLGIRSEDIAEKLKAEGYTNVFNLYGGIFEWKNNNFKIYDIDNNETENIHAFSEEWSKWLTKGTKVYE</sequence>
<dbReference type="EMBL" id="RAQJ01000001">
    <property type="protein sequence ID" value="RKE98405.1"/>
    <property type="molecule type" value="Genomic_DNA"/>
</dbReference>
<gene>
    <name evidence="2" type="ORF">BXY80_0490</name>
</gene>
<evidence type="ECO:0000259" key="1">
    <source>
        <dbReference type="PROSITE" id="PS50206"/>
    </source>
</evidence>
<dbReference type="Proteomes" id="UP000284892">
    <property type="component" value="Unassembled WGS sequence"/>
</dbReference>
<dbReference type="PANTHER" id="PTHR45431">
    <property type="entry name" value="RHODANESE-LIKE DOMAIN-CONTAINING PROTEIN 15, CHLOROPLASTIC"/>
    <property type="match status" value="1"/>
</dbReference>
<name>A0A420DW13_9FLAO</name>